<sequence length="423" mass="48238">MKKVLLAMCIVCGATAASAQNFNDYFEDRTLRIDYDFTGDVNKQEISVIRLNAIPRWYGKRQNLAEVPTAGNGDITVRSKDGRVIYKNSFSTLFQEWLAYPEAKQVRKSFENVFLLPMPKDTVDVTVELRTSRLDVLVSYTHRVIPSDILIKHIGEKEVTPYKTLMQAADTNKCMHIAYIAEGYRKEDMDDFIAHATEANEALFAHEPFKSLKGRFNVIAVMSESKESGTSVPSKGVWKNTVLGSHFDTFYSDRYLTTLNLRDMHDQLAGTPYEHIIVLVNSETYGGGGIYNSYNLTSTRHKYFKPVVVHEFGHSIAGLADEYAFEEELIPLYPHDIEPWEPNLTTLVDFASKWKDMVKKGTKIPTIPTEKNKMEVGVYEGAGYSVKGVYRAFQDCRMRTNQFPEFCPVCKRALTHLIDFYTK</sequence>
<dbReference type="Pfam" id="PF16217">
    <property type="entry name" value="M64_N"/>
    <property type="match status" value="1"/>
</dbReference>
<feature type="signal peptide" evidence="1">
    <location>
        <begin position="1"/>
        <end position="19"/>
    </location>
</feature>
<proteinExistence type="predicted"/>
<evidence type="ECO:0000313" key="3">
    <source>
        <dbReference type="EMBL" id="ETK02785.1"/>
    </source>
</evidence>
<dbReference type="Gene3D" id="3.40.390.10">
    <property type="entry name" value="Collagenase (Catalytic Domain)"/>
    <property type="match status" value="1"/>
</dbReference>
<dbReference type="PATRIC" id="fig|1411148.3.peg.275"/>
<dbReference type="Proteomes" id="UP000018837">
    <property type="component" value="Unassembled WGS sequence"/>
</dbReference>
<dbReference type="InterPro" id="IPR032625">
    <property type="entry name" value="M64_N"/>
</dbReference>
<dbReference type="InterPro" id="IPR024079">
    <property type="entry name" value="MetalloPept_cat_dom_sf"/>
</dbReference>
<dbReference type="GO" id="GO:0008237">
    <property type="term" value="F:metallopeptidase activity"/>
    <property type="evidence" value="ECO:0007669"/>
    <property type="project" value="InterPro"/>
</dbReference>
<dbReference type="EMBL" id="AYUF01000299">
    <property type="protein sequence ID" value="ETK02785.1"/>
    <property type="molecule type" value="Genomic_DNA"/>
</dbReference>
<evidence type="ECO:0000313" key="4">
    <source>
        <dbReference type="Proteomes" id="UP000018837"/>
    </source>
</evidence>
<keyword evidence="1" id="KW-0732">Signal</keyword>
<protein>
    <submittedName>
        <fullName evidence="3">IgA Peptidase M64</fullName>
    </submittedName>
</protein>
<dbReference type="Gene3D" id="2.60.40.3250">
    <property type="entry name" value="Peptidase M64, N-terminal domain"/>
    <property type="match status" value="1"/>
</dbReference>
<evidence type="ECO:0000259" key="2">
    <source>
        <dbReference type="Pfam" id="PF16217"/>
    </source>
</evidence>
<dbReference type="Pfam" id="PF09471">
    <property type="entry name" value="Peptidase_M64"/>
    <property type="match status" value="1"/>
</dbReference>
<dbReference type="AlphaFoldDB" id="W2C6K5"/>
<evidence type="ECO:0000256" key="1">
    <source>
        <dbReference type="SAM" id="SignalP"/>
    </source>
</evidence>
<dbReference type="InterPro" id="IPR038171">
    <property type="entry name" value="M64_N_sf"/>
</dbReference>
<name>W2C6K5_9BACT</name>
<organism evidence="3 4">
    <name type="scientific">Tannerella sp. oral taxon BU063 isolate Cell 2</name>
    <dbReference type="NCBI Taxonomy" id="1411148"/>
    <lineage>
        <taxon>Bacteria</taxon>
        <taxon>Pseudomonadati</taxon>
        <taxon>Bacteroidota</taxon>
        <taxon>Bacteroidia</taxon>
        <taxon>Bacteroidales</taxon>
        <taxon>Tannerellaceae</taxon>
        <taxon>Tannerella</taxon>
    </lineage>
</organism>
<reference evidence="3 4" key="1">
    <citation type="submission" date="2013-11" db="EMBL/GenBank/DDBJ databases">
        <title>Single cell genomics of uncultured Tannerella BU063 (oral taxon 286).</title>
        <authorList>
            <person name="Beall C.J."/>
            <person name="Campbell A.G."/>
            <person name="Griffen A.L."/>
            <person name="Podar M."/>
            <person name="Leys E.J."/>
        </authorList>
    </citation>
    <scope>NUCLEOTIDE SEQUENCE [LARGE SCALE GENOMIC DNA]</scope>
    <source>
        <strain evidence="3">Cell 2</strain>
    </source>
</reference>
<comment type="caution">
    <text evidence="3">The sequence shown here is derived from an EMBL/GenBank/DDBJ whole genome shotgun (WGS) entry which is preliminary data.</text>
</comment>
<accession>W2C6K5</accession>
<feature type="domain" description="Peptidase M64 N-terminal" evidence="2">
    <location>
        <begin position="21"/>
        <end position="133"/>
    </location>
</feature>
<feature type="chain" id="PRO_5004812513" evidence="1">
    <location>
        <begin position="20"/>
        <end position="423"/>
    </location>
</feature>
<dbReference type="InterPro" id="IPR019026">
    <property type="entry name" value="Peptidase_M64_IgA"/>
</dbReference>
<gene>
    <name evidence="3" type="ORF">N425_02525</name>
</gene>